<dbReference type="EMBL" id="JABBHF010000013">
    <property type="protein sequence ID" value="NMH89565.1"/>
    <property type="molecule type" value="Genomic_DNA"/>
</dbReference>
<dbReference type="Proteomes" id="UP000746690">
    <property type="component" value="Unassembled WGS sequence"/>
</dbReference>
<reference evidence="1 2" key="1">
    <citation type="submission" date="2020-04" db="EMBL/GenBank/DDBJ databases">
        <title>A Flavivirga sp. nov.</title>
        <authorList>
            <person name="Sun X."/>
        </authorList>
    </citation>
    <scope>NUCLEOTIDE SEQUENCE [LARGE SCALE GENOMIC DNA]</scope>
    <source>
        <strain evidence="1 2">Y03</strain>
    </source>
</reference>
<gene>
    <name evidence="1" type="ORF">HHX25_18810</name>
</gene>
<comment type="caution">
    <text evidence="1">The sequence shown here is derived from an EMBL/GenBank/DDBJ whole genome shotgun (WGS) entry which is preliminary data.</text>
</comment>
<dbReference type="RefSeq" id="WP_169676653.1">
    <property type="nucleotide sequence ID" value="NZ_JABBHF010000013.1"/>
</dbReference>
<protein>
    <submittedName>
        <fullName evidence="1">Uncharacterized protein</fullName>
    </submittedName>
</protein>
<organism evidence="1 2">
    <name type="scientific">Flavivirga algicola</name>
    <dbReference type="NCBI Taxonomy" id="2729136"/>
    <lineage>
        <taxon>Bacteria</taxon>
        <taxon>Pseudomonadati</taxon>
        <taxon>Bacteroidota</taxon>
        <taxon>Flavobacteriia</taxon>
        <taxon>Flavobacteriales</taxon>
        <taxon>Flavobacteriaceae</taxon>
        <taxon>Flavivirga</taxon>
    </lineage>
</organism>
<evidence type="ECO:0000313" key="2">
    <source>
        <dbReference type="Proteomes" id="UP000746690"/>
    </source>
</evidence>
<sequence>MASRIKPFIGDLQVVKQKLVNYGAGEIAHIENVLKSEKRNRKHRQLNQNEDIIFTSSDLSEENLKDLQSTERFELQKESQKTIRSDSSFKAGVDVSVSYGPVEASAYAKFASSNSTVESNKNAVNYAKDISERSLSRIIEKTREERTSRTLHETEEINEHGFDNSEGDEHISGIYRWVDKYYRAKVVNYGKRLMYEFTVPEPAAFFIHAQQYKLENLILPEEPIKPTITPQSLNRTNYLAEVEKYNVQGVNPPPPSNIISSKVVARTFQKDQPWSISFDDLKIPDGYTYNGGHKWKFSWQGYEGGYFEIMLDALSRTSLSENLPIGAFGKKVENLLIYVDMHCSLTQEAFEKWQVETYNAIMSAFQKQVLDYEEKLAAAEIQDGVQIAGRNPVINRAVEREELKKSCISLFIYGARGLFYRFNDLNRIFAGTNGYPDISFFRTYNESDKIQFFEQAFDWKNMTYEFFPYYWGRRGKWLDTLAIEDNDPLFEKFLKSGAARVLIPVNPVFNYATLFYQATGRYDWDSSIPFAFDTHFDRSLVEELASITVDDMDKDVEISKDDPDTWLMKVPTNLVWLDTTTDELPIYLAEDEAP</sequence>
<accession>A0ABX1S107</accession>
<evidence type="ECO:0000313" key="1">
    <source>
        <dbReference type="EMBL" id="NMH89565.1"/>
    </source>
</evidence>
<keyword evidence="2" id="KW-1185">Reference proteome</keyword>
<name>A0ABX1S107_9FLAO</name>
<proteinExistence type="predicted"/>